<keyword evidence="2" id="KW-0560">Oxidoreductase</keyword>
<evidence type="ECO:0000259" key="1">
    <source>
        <dbReference type="Pfam" id="PF16653"/>
    </source>
</evidence>
<protein>
    <submittedName>
        <fullName evidence="2">Carboxynorspermidine synthase</fullName>
        <ecNumber evidence="2">1.5.1.43</ecNumber>
    </submittedName>
</protein>
<dbReference type="AlphaFoldDB" id="A0A645G414"/>
<dbReference type="EC" id="1.5.1.43" evidence="2"/>
<evidence type="ECO:0000313" key="2">
    <source>
        <dbReference type="EMBL" id="MPN18874.1"/>
    </source>
</evidence>
<dbReference type="Gene3D" id="3.40.50.720">
    <property type="entry name" value="NAD(P)-binding Rossmann-like Domain"/>
    <property type="match status" value="1"/>
</dbReference>
<proteinExistence type="predicted"/>
<comment type="caution">
    <text evidence="2">The sequence shown here is derived from an EMBL/GenBank/DDBJ whole genome shotgun (WGS) entry which is preliminary data.</text>
</comment>
<reference evidence="2" key="1">
    <citation type="submission" date="2019-08" db="EMBL/GenBank/DDBJ databases">
        <authorList>
            <person name="Kucharzyk K."/>
            <person name="Murdoch R.W."/>
            <person name="Higgins S."/>
            <person name="Loffler F."/>
        </authorList>
    </citation>
    <scope>NUCLEOTIDE SEQUENCE</scope>
</reference>
<dbReference type="EMBL" id="VSSQ01066298">
    <property type="protein sequence ID" value="MPN18874.1"/>
    <property type="molecule type" value="Genomic_DNA"/>
</dbReference>
<sequence>MKDGKPRTVFSFNNCSHQLAYQDTKSQAVSYTTGVPAALGASLVARGIWSRSGVNNMEQFDPDPFLAELGPLGLPWEVVVDGKLAFGV</sequence>
<feature type="domain" description="Saccharopine dehydrogenase-like C-terminal" evidence="1">
    <location>
        <begin position="12"/>
        <end position="70"/>
    </location>
</feature>
<name>A0A645G414_9ZZZZ</name>
<gene>
    <name evidence="2" type="ORF">SDC9_166239</name>
</gene>
<accession>A0A645G414</accession>
<dbReference type="GO" id="GO:0102143">
    <property type="term" value="F:carboxynorspermidine dehydrogenase activity"/>
    <property type="evidence" value="ECO:0007669"/>
    <property type="project" value="UniProtKB-EC"/>
</dbReference>
<dbReference type="Pfam" id="PF16653">
    <property type="entry name" value="Sacchrp_dh_C"/>
    <property type="match status" value="1"/>
</dbReference>
<organism evidence="2">
    <name type="scientific">bioreactor metagenome</name>
    <dbReference type="NCBI Taxonomy" id="1076179"/>
    <lineage>
        <taxon>unclassified sequences</taxon>
        <taxon>metagenomes</taxon>
        <taxon>ecological metagenomes</taxon>
    </lineage>
</organism>
<dbReference type="InterPro" id="IPR032095">
    <property type="entry name" value="Sacchrp_dh-like_C"/>
</dbReference>